<evidence type="ECO:0000256" key="1">
    <source>
        <dbReference type="ARBA" id="ARBA00004613"/>
    </source>
</evidence>
<keyword evidence="4 6" id="KW-0964">Secreted</keyword>
<proteinExistence type="inferred from homology"/>
<gene>
    <name evidence="7" type="ORF">Sradi_1608700</name>
</gene>
<dbReference type="GO" id="GO:0060320">
    <property type="term" value="P:rejection of self pollen"/>
    <property type="evidence" value="ECO:0007669"/>
    <property type="project" value="UniProtKB-KW"/>
</dbReference>
<comment type="subcellular location">
    <subcellularLocation>
        <location evidence="1 6">Secreted</location>
    </subcellularLocation>
</comment>
<dbReference type="Pfam" id="PF05938">
    <property type="entry name" value="Self-incomp_S1"/>
    <property type="match status" value="1"/>
</dbReference>
<dbReference type="PANTHER" id="PTHR31232:SF156">
    <property type="entry name" value="PLANT SELF-INCOMPATIBILITY PROTEIN S1 FAMILY-RELATED"/>
    <property type="match status" value="1"/>
</dbReference>
<protein>
    <recommendedName>
        <fullName evidence="6">S-protein homolog</fullName>
    </recommendedName>
</protein>
<comment type="similarity">
    <text evidence="2 6">Belongs to the plant self-incompatibility (S1) protein family.</text>
</comment>
<evidence type="ECO:0000313" key="7">
    <source>
        <dbReference type="EMBL" id="KAL0414070.1"/>
    </source>
</evidence>
<dbReference type="AlphaFoldDB" id="A0AAW2U9Y0"/>
<dbReference type="InterPro" id="IPR010264">
    <property type="entry name" value="Self-incomp_S1"/>
</dbReference>
<keyword evidence="3 6" id="KW-0713">Self-incompatibility</keyword>
<name>A0AAW2U9Y0_SESRA</name>
<dbReference type="EMBL" id="JACGWJ010000006">
    <property type="protein sequence ID" value="KAL0414070.1"/>
    <property type="molecule type" value="Genomic_DNA"/>
</dbReference>
<feature type="signal peptide" evidence="6">
    <location>
        <begin position="1"/>
        <end position="21"/>
    </location>
</feature>
<reference evidence="7" key="1">
    <citation type="submission" date="2020-06" db="EMBL/GenBank/DDBJ databases">
        <authorList>
            <person name="Li T."/>
            <person name="Hu X."/>
            <person name="Zhang T."/>
            <person name="Song X."/>
            <person name="Zhang H."/>
            <person name="Dai N."/>
            <person name="Sheng W."/>
            <person name="Hou X."/>
            <person name="Wei L."/>
        </authorList>
    </citation>
    <scope>NUCLEOTIDE SEQUENCE</scope>
    <source>
        <strain evidence="7">G02</strain>
        <tissue evidence="7">Leaf</tissue>
    </source>
</reference>
<evidence type="ECO:0000256" key="2">
    <source>
        <dbReference type="ARBA" id="ARBA00005581"/>
    </source>
</evidence>
<comment type="caution">
    <text evidence="7">The sequence shown here is derived from an EMBL/GenBank/DDBJ whole genome shotgun (WGS) entry which is preliminary data.</text>
</comment>
<accession>A0AAW2U9Y0</accession>
<feature type="chain" id="PRO_5043091237" description="S-protein homolog" evidence="6">
    <location>
        <begin position="22"/>
        <end position="134"/>
    </location>
</feature>
<keyword evidence="5 6" id="KW-0732">Signal</keyword>
<sequence length="134" mass="15983">MNSLIFLFLLWVSFVIHEIKASNYLGKHEINIYSDLPQSLTIHCASKDDDLGMHNLHAGQVFTWHFRNQFFNRTLFFCHFWWGSKDKGIDVFRGTWDKDDYYYKYSYSANVFGIYLSNDENDRKVNMGLVTTWD</sequence>
<reference evidence="7" key="2">
    <citation type="journal article" date="2024" name="Plant">
        <title>Genomic evolution and insights into agronomic trait innovations of Sesamum species.</title>
        <authorList>
            <person name="Miao H."/>
            <person name="Wang L."/>
            <person name="Qu L."/>
            <person name="Liu H."/>
            <person name="Sun Y."/>
            <person name="Le M."/>
            <person name="Wang Q."/>
            <person name="Wei S."/>
            <person name="Zheng Y."/>
            <person name="Lin W."/>
            <person name="Duan Y."/>
            <person name="Cao H."/>
            <person name="Xiong S."/>
            <person name="Wang X."/>
            <person name="Wei L."/>
            <person name="Li C."/>
            <person name="Ma Q."/>
            <person name="Ju M."/>
            <person name="Zhao R."/>
            <person name="Li G."/>
            <person name="Mu C."/>
            <person name="Tian Q."/>
            <person name="Mei H."/>
            <person name="Zhang T."/>
            <person name="Gao T."/>
            <person name="Zhang H."/>
        </authorList>
    </citation>
    <scope>NUCLEOTIDE SEQUENCE</scope>
    <source>
        <strain evidence="7">G02</strain>
    </source>
</reference>
<evidence type="ECO:0000256" key="3">
    <source>
        <dbReference type="ARBA" id="ARBA00022471"/>
    </source>
</evidence>
<dbReference type="GO" id="GO:0005576">
    <property type="term" value="C:extracellular region"/>
    <property type="evidence" value="ECO:0007669"/>
    <property type="project" value="UniProtKB-SubCell"/>
</dbReference>
<evidence type="ECO:0000256" key="4">
    <source>
        <dbReference type="ARBA" id="ARBA00022525"/>
    </source>
</evidence>
<organism evidence="7">
    <name type="scientific">Sesamum radiatum</name>
    <name type="common">Black benniseed</name>
    <dbReference type="NCBI Taxonomy" id="300843"/>
    <lineage>
        <taxon>Eukaryota</taxon>
        <taxon>Viridiplantae</taxon>
        <taxon>Streptophyta</taxon>
        <taxon>Embryophyta</taxon>
        <taxon>Tracheophyta</taxon>
        <taxon>Spermatophyta</taxon>
        <taxon>Magnoliopsida</taxon>
        <taxon>eudicotyledons</taxon>
        <taxon>Gunneridae</taxon>
        <taxon>Pentapetalae</taxon>
        <taxon>asterids</taxon>
        <taxon>lamiids</taxon>
        <taxon>Lamiales</taxon>
        <taxon>Pedaliaceae</taxon>
        <taxon>Sesamum</taxon>
    </lineage>
</organism>
<evidence type="ECO:0000256" key="6">
    <source>
        <dbReference type="RuleBase" id="RU367044"/>
    </source>
</evidence>
<dbReference type="PANTHER" id="PTHR31232">
    <property type="match status" value="1"/>
</dbReference>
<evidence type="ECO:0000256" key="5">
    <source>
        <dbReference type="ARBA" id="ARBA00022729"/>
    </source>
</evidence>